<name>A0ABW0W160_9BACL</name>
<dbReference type="EMBL" id="JBHSOW010000046">
    <property type="protein sequence ID" value="MFC5650155.1"/>
    <property type="molecule type" value="Genomic_DNA"/>
</dbReference>
<proteinExistence type="predicted"/>
<sequence>MESHFIAYLYRLRYIERWSLMRNTTRENVAEHSYHVALLAHMLCEIGNRQFGRSLNADRATTMALFHDVTEVFTGDIPTPVKHHNPKMLANFREIEAMAAERLLAMAPPELKEAYAPLIHGHDALAGAADAELHRMVKAADLLDAYLKCLSELSSGNREFAVAKGQTEQALAKLAMPEVDWFLTNMAPSFGMTLDELSESESSS</sequence>
<dbReference type="SMART" id="SM00471">
    <property type="entry name" value="HDc"/>
    <property type="match status" value="1"/>
</dbReference>
<keyword evidence="1 3" id="KW-0378">Hydrolase</keyword>
<evidence type="ECO:0000259" key="2">
    <source>
        <dbReference type="SMART" id="SM00471"/>
    </source>
</evidence>
<dbReference type="RefSeq" id="WP_379188710.1">
    <property type="nucleotide sequence ID" value="NZ_JBHSOW010000046.1"/>
</dbReference>
<organism evidence="3 4">
    <name type="scientific">Paenibacillus solisilvae</name>
    <dbReference type="NCBI Taxonomy" id="2486751"/>
    <lineage>
        <taxon>Bacteria</taxon>
        <taxon>Bacillati</taxon>
        <taxon>Bacillota</taxon>
        <taxon>Bacilli</taxon>
        <taxon>Bacillales</taxon>
        <taxon>Paenibacillaceae</taxon>
        <taxon>Paenibacillus</taxon>
    </lineage>
</organism>
<reference evidence="4" key="1">
    <citation type="journal article" date="2019" name="Int. J. Syst. Evol. Microbiol.">
        <title>The Global Catalogue of Microorganisms (GCM) 10K type strain sequencing project: providing services to taxonomists for standard genome sequencing and annotation.</title>
        <authorList>
            <consortium name="The Broad Institute Genomics Platform"/>
            <consortium name="The Broad Institute Genome Sequencing Center for Infectious Disease"/>
            <person name="Wu L."/>
            <person name="Ma J."/>
        </authorList>
    </citation>
    <scope>NUCLEOTIDE SEQUENCE [LARGE SCALE GENOMIC DNA]</scope>
    <source>
        <strain evidence="4">CGMCC 1.3240</strain>
    </source>
</reference>
<keyword evidence="4" id="KW-1185">Reference proteome</keyword>
<dbReference type="PANTHER" id="PTHR11845">
    <property type="entry name" value="5'-DEOXYNUCLEOTIDASE HDDC2"/>
    <property type="match status" value="1"/>
</dbReference>
<dbReference type="PANTHER" id="PTHR11845:SF13">
    <property type="entry name" value="5'-DEOXYNUCLEOTIDASE HDDC2"/>
    <property type="match status" value="1"/>
</dbReference>
<dbReference type="Pfam" id="PF12917">
    <property type="entry name" value="YfbR-like"/>
    <property type="match status" value="1"/>
</dbReference>
<evidence type="ECO:0000256" key="1">
    <source>
        <dbReference type="ARBA" id="ARBA00022801"/>
    </source>
</evidence>
<comment type="caution">
    <text evidence="3">The sequence shown here is derived from an EMBL/GenBank/DDBJ whole genome shotgun (WGS) entry which is preliminary data.</text>
</comment>
<accession>A0ABW0W160</accession>
<dbReference type="NCBIfam" id="NF003009">
    <property type="entry name" value="PRK03826.1"/>
    <property type="match status" value="1"/>
</dbReference>
<feature type="domain" description="HD/PDEase" evidence="2">
    <location>
        <begin position="25"/>
        <end position="155"/>
    </location>
</feature>
<dbReference type="InterPro" id="IPR039356">
    <property type="entry name" value="YfbR/HDDC2"/>
</dbReference>
<dbReference type="CDD" id="cd00077">
    <property type="entry name" value="HDc"/>
    <property type="match status" value="1"/>
</dbReference>
<gene>
    <name evidence="3" type="primary">yfbR</name>
    <name evidence="3" type="ORF">ACFPYJ_13675</name>
</gene>
<dbReference type="InterPro" id="IPR003607">
    <property type="entry name" value="HD/PDEase_dom"/>
</dbReference>
<dbReference type="EC" id="3.1.3.89" evidence="3"/>
<dbReference type="GO" id="GO:0002953">
    <property type="term" value="F:5'-deoxynucleotidase activity"/>
    <property type="evidence" value="ECO:0007669"/>
    <property type="project" value="UniProtKB-EC"/>
</dbReference>
<protein>
    <submittedName>
        <fullName evidence="3">5'-deoxynucleotidase</fullName>
        <ecNumber evidence="3">3.1.3.89</ecNumber>
    </submittedName>
</protein>
<evidence type="ECO:0000313" key="3">
    <source>
        <dbReference type="EMBL" id="MFC5650155.1"/>
    </source>
</evidence>
<evidence type="ECO:0000313" key="4">
    <source>
        <dbReference type="Proteomes" id="UP001596047"/>
    </source>
</evidence>
<dbReference type="SUPFAM" id="SSF109604">
    <property type="entry name" value="HD-domain/PDEase-like"/>
    <property type="match status" value="1"/>
</dbReference>
<dbReference type="Proteomes" id="UP001596047">
    <property type="component" value="Unassembled WGS sequence"/>
</dbReference>
<dbReference type="Gene3D" id="1.10.3210.10">
    <property type="entry name" value="Hypothetical protein af1432"/>
    <property type="match status" value="1"/>
</dbReference>